<name>A0ABS8A6L4_9FLAO</name>
<reference evidence="1 2" key="1">
    <citation type="submission" date="2021-09" db="EMBL/GenBank/DDBJ databases">
        <title>Genome sequencing and assembly of Chryseobacterium sp. RG1.</title>
        <authorList>
            <person name="Chhetri G."/>
        </authorList>
    </citation>
    <scope>NUCLEOTIDE SEQUENCE [LARGE SCALE GENOMIC DNA]</scope>
    <source>
        <strain evidence="1 2">RG1</strain>
    </source>
</reference>
<accession>A0ABS8A6L4</accession>
<sequence length="512" mass="61291">MKNNKRRIKNYNTKTTRFKTNVATFYHEGFNWKVILPTIVYNYLLEKIEEQPPFKEFKIDIAMYYLSLIISIPARKKDKIYKWGFVPLNSKLLEKIYYKYNWYFDYFIDIQILEKKNHSSTYHKCTSYRYNYSAIKIKGEECIDFTAYEINDRVGKKIQEENFNNDCAHLSKWLNENLIIDFDSLIQSLQDEFCYNKYNLGYDKFNPIKSKAYNYWYCALTLKNQCYRATRNHDADSRLHTNLTNLPSIFRPYINYDGENIISLDIKNSQPYFLVLLLERYNDERIHKIIKKVFGRKTKTILEKLERIIETDSFQDEFRAIKESILSGTFYEYLGEIFQDIKPFKVECDKETGEEIEYYKARFYNPDAEFSELKVFEGKRNLMKKLTLQILYTPLKKPSKEYKIFKAHFPLLCECMEIFKTQSESEDAFKLFPKLLQHIESDCVLDVITRTLADYYPEMPLWTIHDSICTTQSWFYLMEDTVNTLFLSYSVGVVPSFKAECWTHTKDCLNAA</sequence>
<dbReference type="RefSeq" id="WP_225690162.1">
    <property type="nucleotide sequence ID" value="NZ_JAERSE020000005.1"/>
</dbReference>
<organism evidence="1 2">
    <name type="scientific">Chryseobacterium tagetis</name>
    <dbReference type="NCBI Taxonomy" id="2801334"/>
    <lineage>
        <taxon>Bacteria</taxon>
        <taxon>Pseudomonadati</taxon>
        <taxon>Bacteroidota</taxon>
        <taxon>Flavobacteriia</taxon>
        <taxon>Flavobacteriales</taxon>
        <taxon>Weeksellaceae</taxon>
        <taxon>Chryseobacterium group</taxon>
        <taxon>Chryseobacterium</taxon>
    </lineage>
</organism>
<protein>
    <recommendedName>
        <fullName evidence="3">DNA-directed RNA polymerase</fullName>
    </recommendedName>
</protein>
<evidence type="ECO:0008006" key="3">
    <source>
        <dbReference type="Google" id="ProtNLM"/>
    </source>
</evidence>
<evidence type="ECO:0000313" key="1">
    <source>
        <dbReference type="EMBL" id="MCA6068963.1"/>
    </source>
</evidence>
<proteinExistence type="predicted"/>
<gene>
    <name evidence="1" type="ORF">JI747_017490</name>
</gene>
<evidence type="ECO:0000313" key="2">
    <source>
        <dbReference type="Proteomes" id="UP000618240"/>
    </source>
</evidence>
<keyword evidence="2" id="KW-1185">Reference proteome</keyword>
<dbReference type="EMBL" id="JAERSE020000005">
    <property type="protein sequence ID" value="MCA6068963.1"/>
    <property type="molecule type" value="Genomic_DNA"/>
</dbReference>
<comment type="caution">
    <text evidence="1">The sequence shown here is derived from an EMBL/GenBank/DDBJ whole genome shotgun (WGS) entry which is preliminary data.</text>
</comment>
<dbReference type="Proteomes" id="UP000618240">
    <property type="component" value="Unassembled WGS sequence"/>
</dbReference>